<reference evidence="1 2" key="1">
    <citation type="submission" date="2021-12" db="EMBL/GenBank/DDBJ databases">
        <title>High titer production of polyol ester of fatty acids by Rhodotorula paludigena BS15 towards product separation-free biomass refinery.</title>
        <authorList>
            <person name="Mano J."/>
            <person name="Ono H."/>
            <person name="Tanaka T."/>
            <person name="Naito K."/>
            <person name="Sushida H."/>
            <person name="Ike M."/>
            <person name="Tokuyasu K."/>
            <person name="Kitaoka M."/>
        </authorList>
    </citation>
    <scope>NUCLEOTIDE SEQUENCE [LARGE SCALE GENOMIC DNA]</scope>
    <source>
        <strain evidence="1 2">BS15</strain>
    </source>
</reference>
<name>A0AAV5GQI6_9BASI</name>
<protein>
    <submittedName>
        <fullName evidence="1">Uncharacterized protein</fullName>
    </submittedName>
</protein>
<accession>A0AAV5GQI6</accession>
<evidence type="ECO:0000313" key="2">
    <source>
        <dbReference type="Proteomes" id="UP001342314"/>
    </source>
</evidence>
<dbReference type="Proteomes" id="UP001342314">
    <property type="component" value="Unassembled WGS sequence"/>
</dbReference>
<proteinExistence type="predicted"/>
<evidence type="ECO:0000313" key="1">
    <source>
        <dbReference type="EMBL" id="GJN92443.1"/>
    </source>
</evidence>
<sequence>MSSLTDTINRVLQKIHELATPHEYCTPQEGKKYTDRGRFRDVQIGPKVCAPTLETEAWTDAELLLKLVHLLYIIHRPAVAVALALVGRQNYCVSLLTLRYDLWVISLALATGRPAKVLLYHLLDRSLPTQKELNLDPVFQDSAAAVYAALLLGPDRSLVPGEVVLDHRADWIGVRFGRTLKALDRPLTALQLTQSQLSGQELDAKKWAMTTEYALTVLADLAAPSVLYKLLEKPSLPLPGWTSLNEILGGEGSGALLSAKLLEHIRALRRAEFKAELCAPGGMACTIAQGTERKRNIDPSHLILHPSRMAKYARLQDDGTINASSYSFRLCTGSAALALAKRPPSTTSTTVQAAARQKKADGLKIGFFFRSAAD</sequence>
<keyword evidence="2" id="KW-1185">Reference proteome</keyword>
<comment type="caution">
    <text evidence="1">The sequence shown here is derived from an EMBL/GenBank/DDBJ whole genome shotgun (WGS) entry which is preliminary data.</text>
</comment>
<dbReference type="EMBL" id="BQKY01000011">
    <property type="protein sequence ID" value="GJN92443.1"/>
    <property type="molecule type" value="Genomic_DNA"/>
</dbReference>
<dbReference type="AlphaFoldDB" id="A0AAV5GQI6"/>
<gene>
    <name evidence="1" type="ORF">Rhopal_005473-T1</name>
</gene>
<organism evidence="1 2">
    <name type="scientific">Rhodotorula paludigena</name>
    <dbReference type="NCBI Taxonomy" id="86838"/>
    <lineage>
        <taxon>Eukaryota</taxon>
        <taxon>Fungi</taxon>
        <taxon>Dikarya</taxon>
        <taxon>Basidiomycota</taxon>
        <taxon>Pucciniomycotina</taxon>
        <taxon>Microbotryomycetes</taxon>
        <taxon>Sporidiobolales</taxon>
        <taxon>Sporidiobolaceae</taxon>
        <taxon>Rhodotorula</taxon>
    </lineage>
</organism>